<dbReference type="Proteomes" id="UP000628840">
    <property type="component" value="Unassembled WGS sequence"/>
</dbReference>
<dbReference type="OrthoDB" id="35765at2157"/>
<evidence type="ECO:0000313" key="2">
    <source>
        <dbReference type="Proteomes" id="UP000628840"/>
    </source>
</evidence>
<evidence type="ECO:0000313" key="1">
    <source>
        <dbReference type="EMBL" id="GGL45388.1"/>
    </source>
</evidence>
<keyword evidence="2" id="KW-1185">Reference proteome</keyword>
<protein>
    <submittedName>
        <fullName evidence="1">Uncharacterized protein</fullName>
    </submittedName>
</protein>
<dbReference type="RefSeq" id="WP_188884568.1">
    <property type="nucleotide sequence ID" value="NZ_BMPF01000009.1"/>
</dbReference>
<reference evidence="1 2" key="1">
    <citation type="journal article" date="2019" name="Int. J. Syst. Evol. Microbiol.">
        <title>The Global Catalogue of Microorganisms (GCM) 10K type strain sequencing project: providing services to taxonomists for standard genome sequencing and annotation.</title>
        <authorList>
            <consortium name="The Broad Institute Genomics Platform"/>
            <consortium name="The Broad Institute Genome Sequencing Center for Infectious Disease"/>
            <person name="Wu L."/>
            <person name="Ma J."/>
        </authorList>
    </citation>
    <scope>NUCLEOTIDE SEQUENCE [LARGE SCALE GENOMIC DNA]</scope>
    <source>
        <strain evidence="1 2">JCM 19585</strain>
    </source>
</reference>
<accession>A0A830EZF3</accession>
<name>A0A830EZF3_9EURY</name>
<proteinExistence type="predicted"/>
<sequence length="61" mass="6981">MVGINYPTVEHYLRRLDERGAVTTKGEYRKMYFLSECVALHVERLGVDVDTGMDGTDEVDE</sequence>
<comment type="caution">
    <text evidence="1">The sequence shown here is derived from an EMBL/GenBank/DDBJ whole genome shotgun (WGS) entry which is preliminary data.</text>
</comment>
<organism evidence="1 2">
    <name type="scientific">Halarchaeum grantii</name>
    <dbReference type="NCBI Taxonomy" id="1193105"/>
    <lineage>
        <taxon>Archaea</taxon>
        <taxon>Methanobacteriati</taxon>
        <taxon>Methanobacteriota</taxon>
        <taxon>Stenosarchaea group</taxon>
        <taxon>Halobacteria</taxon>
        <taxon>Halobacteriales</taxon>
        <taxon>Halobacteriaceae</taxon>
    </lineage>
</organism>
<dbReference type="AlphaFoldDB" id="A0A830EZF3"/>
<dbReference type="EMBL" id="BMPF01000009">
    <property type="protein sequence ID" value="GGL45388.1"/>
    <property type="molecule type" value="Genomic_DNA"/>
</dbReference>
<gene>
    <name evidence="1" type="ORF">GCM10009037_31040</name>
</gene>